<dbReference type="WBParaSite" id="Pan_g20056.t1">
    <property type="protein sequence ID" value="Pan_g20056.t1"/>
    <property type="gene ID" value="Pan_g20056"/>
</dbReference>
<organism evidence="2 3">
    <name type="scientific">Panagrellus redivivus</name>
    <name type="common">Microworm</name>
    <dbReference type="NCBI Taxonomy" id="6233"/>
    <lineage>
        <taxon>Eukaryota</taxon>
        <taxon>Metazoa</taxon>
        <taxon>Ecdysozoa</taxon>
        <taxon>Nematoda</taxon>
        <taxon>Chromadorea</taxon>
        <taxon>Rhabditida</taxon>
        <taxon>Tylenchina</taxon>
        <taxon>Panagrolaimomorpha</taxon>
        <taxon>Panagrolaimoidea</taxon>
        <taxon>Panagrolaimidae</taxon>
        <taxon>Panagrellus</taxon>
    </lineage>
</organism>
<evidence type="ECO:0000313" key="2">
    <source>
        <dbReference type="Proteomes" id="UP000492821"/>
    </source>
</evidence>
<evidence type="ECO:0000313" key="3">
    <source>
        <dbReference type="WBParaSite" id="Pan_g20056.t1"/>
    </source>
</evidence>
<reference evidence="3" key="2">
    <citation type="submission" date="2020-10" db="UniProtKB">
        <authorList>
            <consortium name="WormBaseParasite"/>
        </authorList>
    </citation>
    <scope>IDENTIFICATION</scope>
</reference>
<keyword evidence="2" id="KW-1185">Reference proteome</keyword>
<feature type="region of interest" description="Disordered" evidence="1">
    <location>
        <begin position="1"/>
        <end position="66"/>
    </location>
</feature>
<sequence>MAGDRWCEEMGSSGDQKITDDGADELWLEAKRAPEQPKVSITTTKSKNKLPVTLDRSQPPNPPIST</sequence>
<proteinExistence type="predicted"/>
<accession>A0A7E4VF58</accession>
<dbReference type="AlphaFoldDB" id="A0A7E4VF58"/>
<name>A0A7E4VF58_PANRE</name>
<protein>
    <submittedName>
        <fullName evidence="3">Uncharacterized protein</fullName>
    </submittedName>
</protein>
<dbReference type="Proteomes" id="UP000492821">
    <property type="component" value="Unassembled WGS sequence"/>
</dbReference>
<evidence type="ECO:0000256" key="1">
    <source>
        <dbReference type="SAM" id="MobiDB-lite"/>
    </source>
</evidence>
<reference evidence="2" key="1">
    <citation type="journal article" date="2013" name="Genetics">
        <title>The draft genome and transcriptome of Panagrellus redivivus are shaped by the harsh demands of a free-living lifestyle.</title>
        <authorList>
            <person name="Srinivasan J."/>
            <person name="Dillman A.R."/>
            <person name="Macchietto M.G."/>
            <person name="Heikkinen L."/>
            <person name="Lakso M."/>
            <person name="Fracchia K.M."/>
            <person name="Antoshechkin I."/>
            <person name="Mortazavi A."/>
            <person name="Wong G."/>
            <person name="Sternberg P.W."/>
        </authorList>
    </citation>
    <scope>NUCLEOTIDE SEQUENCE [LARGE SCALE GENOMIC DNA]</scope>
    <source>
        <strain evidence="2">MT8872</strain>
    </source>
</reference>